<dbReference type="GO" id="GO:0003824">
    <property type="term" value="F:catalytic activity"/>
    <property type="evidence" value="ECO:0007669"/>
    <property type="project" value="InterPro"/>
</dbReference>
<dbReference type="RefSeq" id="WP_116774183.1">
    <property type="nucleotide sequence ID" value="NZ_QDKG01000001.1"/>
</dbReference>
<accession>A0A2T8HLJ5</accession>
<dbReference type="Proteomes" id="UP000245627">
    <property type="component" value="Unassembled WGS sequence"/>
</dbReference>
<dbReference type="AlphaFoldDB" id="A0A2T8HLJ5"/>
<keyword evidence="3" id="KW-1185">Reference proteome</keyword>
<comment type="caution">
    <text evidence="2">The sequence shown here is derived from an EMBL/GenBank/DDBJ whole genome shotgun (WGS) entry which is preliminary data.</text>
</comment>
<dbReference type="Gene3D" id="3.40.50.620">
    <property type="entry name" value="HUPs"/>
    <property type="match status" value="1"/>
</dbReference>
<dbReference type="OrthoDB" id="1072689at2"/>
<dbReference type="InterPro" id="IPR014729">
    <property type="entry name" value="Rossmann-like_a/b/a_fold"/>
</dbReference>
<dbReference type="Pfam" id="PF01507">
    <property type="entry name" value="PAPS_reduct"/>
    <property type="match status" value="1"/>
</dbReference>
<proteinExistence type="predicted"/>
<dbReference type="SUPFAM" id="SSF52402">
    <property type="entry name" value="Adenine nucleotide alpha hydrolases-like"/>
    <property type="match status" value="1"/>
</dbReference>
<evidence type="ECO:0000259" key="1">
    <source>
        <dbReference type="Pfam" id="PF01507"/>
    </source>
</evidence>
<protein>
    <submittedName>
        <fullName evidence="2">Phosphoadenosine phosphosulfate reductase</fullName>
    </submittedName>
</protein>
<feature type="domain" description="Phosphoadenosine phosphosulphate reductase" evidence="1">
    <location>
        <begin position="22"/>
        <end position="179"/>
    </location>
</feature>
<dbReference type="EMBL" id="QDKG01000001">
    <property type="protein sequence ID" value="PVH26318.1"/>
    <property type="molecule type" value="Genomic_DNA"/>
</dbReference>
<sequence>MNIIQHAKQVISTVSKQTNRAILFYSAGKDSIALLDLMSKEFDEVVCVFMYFVKGLDHVEIYLKDIEARYPNVRIIQKPHWNLTYIHKSGSYCIPDKSVKLKKLKDIDNEVRAETGIEWSFFGMKKADSLHRRVMLMGYELEGINEKTKKAYPLSLWKNGEVLAYIKSRNLPSPIIYGKKASNGIGFNVECLLFLRERFPQDYAKIIAAYPMSEVILYQYDQQHAAK</sequence>
<evidence type="ECO:0000313" key="2">
    <source>
        <dbReference type="EMBL" id="PVH26318.1"/>
    </source>
</evidence>
<name>A0A2T8HLJ5_9SPHI</name>
<evidence type="ECO:0000313" key="3">
    <source>
        <dbReference type="Proteomes" id="UP000245627"/>
    </source>
</evidence>
<dbReference type="InterPro" id="IPR002500">
    <property type="entry name" value="PAPS_reduct_dom"/>
</dbReference>
<reference evidence="2 3" key="1">
    <citation type="submission" date="2018-04" db="EMBL/GenBank/DDBJ databases">
        <title>Sphingobacterium cortibacter sp. nov.</title>
        <authorList>
            <person name="Li Y."/>
        </authorList>
    </citation>
    <scope>NUCLEOTIDE SEQUENCE [LARGE SCALE GENOMIC DNA]</scope>
    <source>
        <strain evidence="2 3">2c-3</strain>
    </source>
</reference>
<organism evidence="2 3">
    <name type="scientific">Sphingobacterium corticibacter</name>
    <dbReference type="NCBI Taxonomy" id="2171749"/>
    <lineage>
        <taxon>Bacteria</taxon>
        <taxon>Pseudomonadati</taxon>
        <taxon>Bacteroidota</taxon>
        <taxon>Sphingobacteriia</taxon>
        <taxon>Sphingobacteriales</taxon>
        <taxon>Sphingobacteriaceae</taxon>
        <taxon>Sphingobacterium</taxon>
    </lineage>
</organism>
<gene>
    <name evidence="2" type="ORF">DC487_01435</name>
</gene>